<evidence type="ECO:0000313" key="2">
    <source>
        <dbReference type="EMBL" id="GKV18435.1"/>
    </source>
</evidence>
<accession>A0AAV5K613</accession>
<feature type="compositionally biased region" description="Basic residues" evidence="1">
    <location>
        <begin position="1"/>
        <end position="15"/>
    </location>
</feature>
<feature type="region of interest" description="Disordered" evidence="1">
    <location>
        <begin position="1"/>
        <end position="25"/>
    </location>
</feature>
<dbReference type="AlphaFoldDB" id="A0AAV5K613"/>
<organism evidence="2 3">
    <name type="scientific">Rubroshorea leprosula</name>
    <dbReference type="NCBI Taxonomy" id="152421"/>
    <lineage>
        <taxon>Eukaryota</taxon>
        <taxon>Viridiplantae</taxon>
        <taxon>Streptophyta</taxon>
        <taxon>Embryophyta</taxon>
        <taxon>Tracheophyta</taxon>
        <taxon>Spermatophyta</taxon>
        <taxon>Magnoliopsida</taxon>
        <taxon>eudicotyledons</taxon>
        <taxon>Gunneridae</taxon>
        <taxon>Pentapetalae</taxon>
        <taxon>rosids</taxon>
        <taxon>malvids</taxon>
        <taxon>Malvales</taxon>
        <taxon>Dipterocarpaceae</taxon>
        <taxon>Rubroshorea</taxon>
    </lineage>
</organism>
<keyword evidence="3" id="KW-1185">Reference proteome</keyword>
<feature type="region of interest" description="Disordered" evidence="1">
    <location>
        <begin position="58"/>
        <end position="105"/>
    </location>
</feature>
<comment type="caution">
    <text evidence="2">The sequence shown here is derived from an EMBL/GenBank/DDBJ whole genome shotgun (WGS) entry which is preliminary data.</text>
</comment>
<name>A0AAV5K613_9ROSI</name>
<protein>
    <submittedName>
        <fullName evidence="2">Uncharacterized protein</fullName>
    </submittedName>
</protein>
<evidence type="ECO:0000313" key="3">
    <source>
        <dbReference type="Proteomes" id="UP001054252"/>
    </source>
</evidence>
<dbReference type="EMBL" id="BPVZ01000050">
    <property type="protein sequence ID" value="GKV18435.1"/>
    <property type="molecule type" value="Genomic_DNA"/>
</dbReference>
<proteinExistence type="predicted"/>
<evidence type="ECO:0000256" key="1">
    <source>
        <dbReference type="SAM" id="MobiDB-lite"/>
    </source>
</evidence>
<gene>
    <name evidence="2" type="ORF">SLEP1_g28821</name>
</gene>
<dbReference type="Proteomes" id="UP001054252">
    <property type="component" value="Unassembled WGS sequence"/>
</dbReference>
<sequence>MPRSLLKKHGRRTKMNKQAFEEAEKKKEEEEIGKLLFQKPIISPVNAVHYSCYFQESKDAVDSDSTHSPGCENRDDADNAEEDSILKPNQTEVKRPRKMYMHDEL</sequence>
<reference evidence="2 3" key="1">
    <citation type="journal article" date="2021" name="Commun. Biol.">
        <title>The genome of Shorea leprosula (Dipterocarpaceae) highlights the ecological relevance of drought in aseasonal tropical rainforests.</title>
        <authorList>
            <person name="Ng K.K.S."/>
            <person name="Kobayashi M.J."/>
            <person name="Fawcett J.A."/>
            <person name="Hatakeyama M."/>
            <person name="Paape T."/>
            <person name="Ng C.H."/>
            <person name="Ang C.C."/>
            <person name="Tnah L.H."/>
            <person name="Lee C.T."/>
            <person name="Nishiyama T."/>
            <person name="Sese J."/>
            <person name="O'Brien M.J."/>
            <person name="Copetti D."/>
            <person name="Mohd Noor M.I."/>
            <person name="Ong R.C."/>
            <person name="Putra M."/>
            <person name="Sireger I.Z."/>
            <person name="Indrioko S."/>
            <person name="Kosugi Y."/>
            <person name="Izuno A."/>
            <person name="Isagi Y."/>
            <person name="Lee S.L."/>
            <person name="Shimizu K.K."/>
        </authorList>
    </citation>
    <scope>NUCLEOTIDE SEQUENCE [LARGE SCALE GENOMIC DNA]</scope>
    <source>
        <strain evidence="2">214</strain>
    </source>
</reference>